<sequence length="32" mass="4032">MRKNLRWKVYNLAFRVLGRTRLWPRLGFILWA</sequence>
<dbReference type="AlphaFoldDB" id="A0A0F9HSF2"/>
<protein>
    <submittedName>
        <fullName evidence="1">Uncharacterized protein</fullName>
    </submittedName>
</protein>
<name>A0A0F9HSF2_9ZZZZ</name>
<organism evidence="1">
    <name type="scientific">marine sediment metagenome</name>
    <dbReference type="NCBI Taxonomy" id="412755"/>
    <lineage>
        <taxon>unclassified sequences</taxon>
        <taxon>metagenomes</taxon>
        <taxon>ecological metagenomes</taxon>
    </lineage>
</organism>
<evidence type="ECO:0000313" key="1">
    <source>
        <dbReference type="EMBL" id="KKM17992.1"/>
    </source>
</evidence>
<dbReference type="EMBL" id="LAZR01014327">
    <property type="protein sequence ID" value="KKM17992.1"/>
    <property type="molecule type" value="Genomic_DNA"/>
</dbReference>
<reference evidence="1" key="1">
    <citation type="journal article" date="2015" name="Nature">
        <title>Complex archaea that bridge the gap between prokaryotes and eukaryotes.</title>
        <authorList>
            <person name="Spang A."/>
            <person name="Saw J.H."/>
            <person name="Jorgensen S.L."/>
            <person name="Zaremba-Niedzwiedzka K."/>
            <person name="Martijn J."/>
            <person name="Lind A.E."/>
            <person name="van Eijk R."/>
            <person name="Schleper C."/>
            <person name="Guy L."/>
            <person name="Ettema T.J."/>
        </authorList>
    </citation>
    <scope>NUCLEOTIDE SEQUENCE</scope>
</reference>
<gene>
    <name evidence="1" type="ORF">LCGC14_1670180</name>
</gene>
<proteinExistence type="predicted"/>
<comment type="caution">
    <text evidence="1">The sequence shown here is derived from an EMBL/GenBank/DDBJ whole genome shotgun (WGS) entry which is preliminary data.</text>
</comment>
<accession>A0A0F9HSF2</accession>